<name>I4B321_TURPD</name>
<dbReference type="AlphaFoldDB" id="I4B321"/>
<organism evidence="2 3">
    <name type="scientific">Turneriella parva (strain ATCC BAA-1111 / DSM 21527 / NCTC 11395 / H)</name>
    <name type="common">Leptospira parva</name>
    <dbReference type="NCBI Taxonomy" id="869212"/>
    <lineage>
        <taxon>Bacteria</taxon>
        <taxon>Pseudomonadati</taxon>
        <taxon>Spirochaetota</taxon>
        <taxon>Spirochaetia</taxon>
        <taxon>Leptospirales</taxon>
        <taxon>Leptospiraceae</taxon>
        <taxon>Turneriella</taxon>
    </lineage>
</organism>
<dbReference type="SUPFAM" id="SSF81301">
    <property type="entry name" value="Nucleotidyltransferase"/>
    <property type="match status" value="1"/>
</dbReference>
<evidence type="ECO:0000313" key="2">
    <source>
        <dbReference type="EMBL" id="AFM11678.1"/>
    </source>
</evidence>
<dbReference type="Proteomes" id="UP000006048">
    <property type="component" value="Chromosome"/>
</dbReference>
<keyword evidence="3" id="KW-1185">Reference proteome</keyword>
<feature type="domain" description="Polymerase beta nucleotidyltransferase" evidence="1">
    <location>
        <begin position="26"/>
        <end position="66"/>
    </location>
</feature>
<gene>
    <name evidence="2" type="ordered locus">Turpa_1029</name>
</gene>
<dbReference type="EMBL" id="CP002959">
    <property type="protein sequence ID" value="AFM11678.1"/>
    <property type="molecule type" value="Genomic_DNA"/>
</dbReference>
<evidence type="ECO:0000259" key="1">
    <source>
        <dbReference type="Pfam" id="PF18765"/>
    </source>
</evidence>
<dbReference type="RefSeq" id="WP_014802196.1">
    <property type="nucleotide sequence ID" value="NC_018020.1"/>
</dbReference>
<reference evidence="2 3" key="1">
    <citation type="submission" date="2012-06" db="EMBL/GenBank/DDBJ databases">
        <title>The complete chromosome of genome of Turneriella parva DSM 21527.</title>
        <authorList>
            <consortium name="US DOE Joint Genome Institute (JGI-PGF)"/>
            <person name="Lucas S."/>
            <person name="Han J."/>
            <person name="Lapidus A."/>
            <person name="Bruce D."/>
            <person name="Goodwin L."/>
            <person name="Pitluck S."/>
            <person name="Peters L."/>
            <person name="Kyrpides N."/>
            <person name="Mavromatis K."/>
            <person name="Ivanova N."/>
            <person name="Mikhailova N."/>
            <person name="Chertkov O."/>
            <person name="Detter J.C."/>
            <person name="Tapia R."/>
            <person name="Han C."/>
            <person name="Land M."/>
            <person name="Hauser L."/>
            <person name="Markowitz V."/>
            <person name="Cheng J.-F."/>
            <person name="Hugenholtz P."/>
            <person name="Woyke T."/>
            <person name="Wu D."/>
            <person name="Gronow S."/>
            <person name="Wellnitz S."/>
            <person name="Brambilla E."/>
            <person name="Klenk H.-P."/>
            <person name="Eisen J.A."/>
        </authorList>
    </citation>
    <scope>NUCLEOTIDE SEQUENCE [LARGE SCALE GENOMIC DNA]</scope>
    <source>
        <strain evidence="3">ATCC BAA-1111 / DSM 21527 / NCTC 11395 / H</strain>
    </source>
</reference>
<dbReference type="CDD" id="cd05403">
    <property type="entry name" value="NT_KNTase_like"/>
    <property type="match status" value="1"/>
</dbReference>
<dbReference type="Pfam" id="PF18765">
    <property type="entry name" value="Polbeta"/>
    <property type="match status" value="1"/>
</dbReference>
<protein>
    <submittedName>
        <fullName evidence="2">DNA polymerase beta domain protein region</fullName>
    </submittedName>
</protein>
<dbReference type="Gene3D" id="3.30.460.10">
    <property type="entry name" value="Beta Polymerase, domain 2"/>
    <property type="match status" value="1"/>
</dbReference>
<sequence>MSIVFTPDQQNLVKQDREQLVEMLRSMLADQVQAAYIFGSFASGNHEPLSDIDLIVVAQTALPFHERPHQFERVYEVWPRIDLLVYTPEEFARQLQNADQGGFWKSVKDSLVKIL</sequence>
<evidence type="ECO:0000313" key="3">
    <source>
        <dbReference type="Proteomes" id="UP000006048"/>
    </source>
</evidence>
<dbReference type="KEGG" id="tpx:Turpa_1029"/>
<dbReference type="STRING" id="869212.Turpa_1029"/>
<dbReference type="InterPro" id="IPR041633">
    <property type="entry name" value="Polbeta"/>
</dbReference>
<dbReference type="InterPro" id="IPR043519">
    <property type="entry name" value="NT_sf"/>
</dbReference>
<accession>I4B321</accession>
<dbReference type="OrthoDB" id="339082at2"/>
<proteinExistence type="predicted"/>
<dbReference type="HOGENOM" id="CLU_168180_0_0_12"/>